<comment type="caution">
    <text evidence="3">The sequence shown here is derived from an EMBL/GenBank/DDBJ whole genome shotgun (WGS) entry which is preliminary data.</text>
</comment>
<keyword evidence="2" id="KW-1133">Transmembrane helix</keyword>
<feature type="compositionally biased region" description="Polar residues" evidence="1">
    <location>
        <begin position="42"/>
        <end position="60"/>
    </location>
</feature>
<feature type="transmembrane region" description="Helical" evidence="2">
    <location>
        <begin position="205"/>
        <end position="227"/>
    </location>
</feature>
<feature type="compositionally biased region" description="Low complexity" evidence="1">
    <location>
        <begin position="444"/>
        <end position="455"/>
    </location>
</feature>
<dbReference type="Proteomes" id="UP001556367">
    <property type="component" value="Unassembled WGS sequence"/>
</dbReference>
<accession>A0ABR3JJQ0</accession>
<reference evidence="4" key="1">
    <citation type="submission" date="2024-06" db="EMBL/GenBank/DDBJ databases">
        <title>Multi-omics analyses provide insights into the biosynthesis of the anticancer antibiotic pleurotin in Hohenbuehelia grisea.</title>
        <authorList>
            <person name="Weaver J.A."/>
            <person name="Alberti F."/>
        </authorList>
    </citation>
    <scope>NUCLEOTIDE SEQUENCE [LARGE SCALE GENOMIC DNA]</scope>
    <source>
        <strain evidence="4">T-177</strain>
    </source>
</reference>
<feature type="region of interest" description="Disordered" evidence="1">
    <location>
        <begin position="88"/>
        <end position="157"/>
    </location>
</feature>
<keyword evidence="2" id="KW-0472">Membrane</keyword>
<keyword evidence="2" id="KW-0812">Transmembrane</keyword>
<feature type="compositionally biased region" description="Low complexity" evidence="1">
    <location>
        <begin position="482"/>
        <end position="515"/>
    </location>
</feature>
<protein>
    <submittedName>
        <fullName evidence="3">Uncharacterized protein</fullName>
    </submittedName>
</protein>
<sequence>MSSSSSTTHLSSSVVALPTSSSPSFTPSPSFITTSSPQPITNTPQPSETATIKNNDPSLTSSIPIVILPDSHSSSSYSSKEVECITSSSPEIASSSTSSSSFPDASSSSIERNPPSTSDFSSSLSRNLPSTLTSSSEKVSTSTTARRSTTRTLSPEAQTSTSYSVTVIITYVEDQLQTGPSLPTILYDVPRAYNQGQLAHNRTTIIASATISAAVVILILALAAVFFTRRRHRKNSNFIEDVAARHRQASIRASLLDGDYLDEHGEILPIPHHDERSLAAHHQYASLVSTRSRRTFSSPASPTFAPSMSLMFSSPSQPSSQVRRVDHHRWEGGITNRHSTPEWSEGEFGRLPNASGYWSLPNPTSTGNITTSGSGSSDPLHHRWNSLPALTGSGTPLRLVPQLPAVRQNVPEELPVAAHPSVESSDIVGDTVPTPPRSRLRNATSSSSGSGTSTVSSSCSSQYAALLTALDGFLSTPSQAYTPTTSSPLSQSPAIAATPRPSTSSSRSSAGSVYSQSRSSVYDAALAASALDVDVGAGVDVRVVPASPTDSSLSLPRGPPDANS</sequence>
<organism evidence="3 4">
    <name type="scientific">Hohenbuehelia grisea</name>
    <dbReference type="NCBI Taxonomy" id="104357"/>
    <lineage>
        <taxon>Eukaryota</taxon>
        <taxon>Fungi</taxon>
        <taxon>Dikarya</taxon>
        <taxon>Basidiomycota</taxon>
        <taxon>Agaricomycotina</taxon>
        <taxon>Agaricomycetes</taxon>
        <taxon>Agaricomycetidae</taxon>
        <taxon>Agaricales</taxon>
        <taxon>Pleurotineae</taxon>
        <taxon>Pleurotaceae</taxon>
        <taxon>Hohenbuehelia</taxon>
    </lineage>
</organism>
<proteinExistence type="predicted"/>
<evidence type="ECO:0000313" key="4">
    <source>
        <dbReference type="Proteomes" id="UP001556367"/>
    </source>
</evidence>
<feature type="region of interest" description="Disordered" evidence="1">
    <location>
        <begin position="480"/>
        <end position="515"/>
    </location>
</feature>
<feature type="region of interest" description="Disordered" evidence="1">
    <location>
        <begin position="417"/>
        <end position="455"/>
    </location>
</feature>
<feature type="region of interest" description="Disordered" evidence="1">
    <location>
        <begin position="1"/>
        <end position="60"/>
    </location>
</feature>
<keyword evidence="4" id="KW-1185">Reference proteome</keyword>
<feature type="compositionally biased region" description="Low complexity" evidence="1">
    <location>
        <begin position="88"/>
        <end position="152"/>
    </location>
</feature>
<dbReference type="CDD" id="cd12087">
    <property type="entry name" value="TM_EGFR-like"/>
    <property type="match status" value="1"/>
</dbReference>
<feature type="region of interest" description="Disordered" evidence="1">
    <location>
        <begin position="369"/>
        <end position="388"/>
    </location>
</feature>
<feature type="compositionally biased region" description="Low complexity" evidence="1">
    <location>
        <begin position="1"/>
        <end position="41"/>
    </location>
</feature>
<feature type="region of interest" description="Disordered" evidence="1">
    <location>
        <begin position="544"/>
        <end position="564"/>
    </location>
</feature>
<name>A0ABR3JJQ0_9AGAR</name>
<evidence type="ECO:0000313" key="3">
    <source>
        <dbReference type="EMBL" id="KAL0955376.1"/>
    </source>
</evidence>
<evidence type="ECO:0000256" key="1">
    <source>
        <dbReference type="SAM" id="MobiDB-lite"/>
    </source>
</evidence>
<gene>
    <name evidence="3" type="ORF">HGRIS_001625</name>
</gene>
<dbReference type="EMBL" id="JASNQZ010000006">
    <property type="protein sequence ID" value="KAL0955376.1"/>
    <property type="molecule type" value="Genomic_DNA"/>
</dbReference>
<evidence type="ECO:0000256" key="2">
    <source>
        <dbReference type="SAM" id="Phobius"/>
    </source>
</evidence>